<sequence>MLVLALILLIGLSFGEESFEEFLRKEQEGYLREQEDFRRYLEEVNREFAEYKRIVEREFREFRREVIEHWGVYEGSDRKKWVEYSPDYRVKRVFDFERGELRIEVRGDVENFRELVKEELKDFLTETTTEAFRRDRVLSGVERQVRRKLKHVRTAPLEDRPILTPLIFGKEEVTRSELEKGVEELVERGEFRRKNSRVVVNTFRIELPPKRLLLKAKRYKPYVVEESRKRKISHPLIFAIIHTESHFNPLARSPVPAYGLMQIVPHTAGRDVTKFLFGKPVILSPSYLYNARNNIRIGTAYLHLLYYRYFRGVRNPESRLYCTIAAYNTGPGNVARAFTGTGDLRKAIRVINRMTPREVYRTLLRKLPYAETRDYLRKVSSRIAVYRNL</sequence>
<dbReference type="GO" id="GO:0016020">
    <property type="term" value="C:membrane"/>
    <property type="evidence" value="ECO:0007669"/>
    <property type="project" value="InterPro"/>
</dbReference>
<dbReference type="InterPro" id="IPR023346">
    <property type="entry name" value="Lysozyme-like_dom_sf"/>
</dbReference>
<comment type="similarity">
    <text evidence="1">Belongs to the transglycosylase Slt family.</text>
</comment>
<gene>
    <name evidence="3" type="ORF">ENJ61_09105</name>
</gene>
<dbReference type="EMBL" id="DRNB01000344">
    <property type="protein sequence ID" value="HHJ65044.1"/>
    <property type="molecule type" value="Genomic_DNA"/>
</dbReference>
<evidence type="ECO:0000313" key="3">
    <source>
        <dbReference type="EMBL" id="HHJ65044.1"/>
    </source>
</evidence>
<dbReference type="Proteomes" id="UP000885792">
    <property type="component" value="Unassembled WGS sequence"/>
</dbReference>
<dbReference type="GO" id="GO:0008933">
    <property type="term" value="F:peptidoglycan lytic transglycosylase activity"/>
    <property type="evidence" value="ECO:0007669"/>
    <property type="project" value="InterPro"/>
</dbReference>
<dbReference type="AlphaFoldDB" id="A0A7C5L3U7"/>
<feature type="domain" description="Transglycosylase SLT" evidence="2">
    <location>
        <begin position="223"/>
        <end position="346"/>
    </location>
</feature>
<proteinExistence type="inferred from homology"/>
<evidence type="ECO:0000259" key="2">
    <source>
        <dbReference type="Pfam" id="PF01464"/>
    </source>
</evidence>
<dbReference type="PANTHER" id="PTHR37423:SF2">
    <property type="entry name" value="MEMBRANE-BOUND LYTIC MUREIN TRANSGLYCOSYLASE C"/>
    <property type="match status" value="1"/>
</dbReference>
<dbReference type="CDD" id="cd16893">
    <property type="entry name" value="LT_MltC_MltE"/>
    <property type="match status" value="1"/>
</dbReference>
<protein>
    <submittedName>
        <fullName evidence="3">DUF3393 domain-containing protein</fullName>
    </submittedName>
</protein>
<dbReference type="InterPro" id="IPR008258">
    <property type="entry name" value="Transglycosylase_SLT_dom_1"/>
</dbReference>
<dbReference type="InterPro" id="IPR000189">
    <property type="entry name" value="Transglyc_AS"/>
</dbReference>
<dbReference type="Gene3D" id="1.10.530.10">
    <property type="match status" value="1"/>
</dbReference>
<dbReference type="PROSITE" id="PS00922">
    <property type="entry name" value="TRANSGLYCOSYLASE"/>
    <property type="match status" value="1"/>
</dbReference>
<organism evidence="3">
    <name type="scientific">Aquifex aeolicus</name>
    <dbReference type="NCBI Taxonomy" id="63363"/>
    <lineage>
        <taxon>Bacteria</taxon>
        <taxon>Pseudomonadati</taxon>
        <taxon>Aquificota</taxon>
        <taxon>Aquificia</taxon>
        <taxon>Aquificales</taxon>
        <taxon>Aquificaceae</taxon>
        <taxon>Aquifex</taxon>
    </lineage>
</organism>
<evidence type="ECO:0000256" key="1">
    <source>
        <dbReference type="ARBA" id="ARBA00007734"/>
    </source>
</evidence>
<dbReference type="PANTHER" id="PTHR37423">
    <property type="entry name" value="SOLUBLE LYTIC MUREIN TRANSGLYCOSYLASE-RELATED"/>
    <property type="match status" value="1"/>
</dbReference>
<name>A0A7C5L3U7_AQUAO</name>
<accession>A0A7C5L3U7</accession>
<comment type="caution">
    <text evidence="3">The sequence shown here is derived from an EMBL/GenBank/DDBJ whole genome shotgun (WGS) entry which is preliminary data.</text>
</comment>
<reference evidence="3" key="1">
    <citation type="journal article" date="2020" name="mSystems">
        <title>Genome- and Community-Level Interaction Insights into Carbon Utilization and Element Cycling Functions of Hydrothermarchaeota in Hydrothermal Sediment.</title>
        <authorList>
            <person name="Zhou Z."/>
            <person name="Liu Y."/>
            <person name="Xu W."/>
            <person name="Pan J."/>
            <person name="Luo Z.H."/>
            <person name="Li M."/>
        </authorList>
    </citation>
    <scope>NUCLEOTIDE SEQUENCE [LARGE SCALE GENOMIC DNA]</scope>
    <source>
        <strain evidence="3">HyVt-501</strain>
    </source>
</reference>
<dbReference type="Pfam" id="PF01464">
    <property type="entry name" value="SLT"/>
    <property type="match status" value="1"/>
</dbReference>
<dbReference type="GO" id="GO:0000270">
    <property type="term" value="P:peptidoglycan metabolic process"/>
    <property type="evidence" value="ECO:0007669"/>
    <property type="project" value="InterPro"/>
</dbReference>
<dbReference type="SUPFAM" id="SSF53955">
    <property type="entry name" value="Lysozyme-like"/>
    <property type="match status" value="1"/>
</dbReference>